<dbReference type="RefSeq" id="WP_205174938.1">
    <property type="nucleotide sequence ID" value="NZ_JAFBDZ010000005.1"/>
</dbReference>
<feature type="domain" description="N-acetyltransferase" evidence="1">
    <location>
        <begin position="153"/>
        <end position="289"/>
    </location>
</feature>
<evidence type="ECO:0000313" key="2">
    <source>
        <dbReference type="EMBL" id="MBM7587779.1"/>
    </source>
</evidence>
<organism evidence="2 3">
    <name type="scientific">Rossellomorea pakistanensis</name>
    <dbReference type="NCBI Taxonomy" id="992288"/>
    <lineage>
        <taxon>Bacteria</taxon>
        <taxon>Bacillati</taxon>
        <taxon>Bacillota</taxon>
        <taxon>Bacilli</taxon>
        <taxon>Bacillales</taxon>
        <taxon>Bacillaceae</taxon>
        <taxon>Rossellomorea</taxon>
    </lineage>
</organism>
<evidence type="ECO:0000313" key="3">
    <source>
        <dbReference type="Proteomes" id="UP001646157"/>
    </source>
</evidence>
<dbReference type="Gene3D" id="3.40.630.30">
    <property type="match status" value="1"/>
</dbReference>
<protein>
    <submittedName>
        <fullName evidence="2">Ribosomal protein S18 acetylase RimI-like enzyme</fullName>
    </submittedName>
</protein>
<evidence type="ECO:0000259" key="1">
    <source>
        <dbReference type="PROSITE" id="PS51186"/>
    </source>
</evidence>
<dbReference type="Pfam" id="PF00583">
    <property type="entry name" value="Acetyltransf_1"/>
    <property type="match status" value="1"/>
</dbReference>
<dbReference type="SUPFAM" id="SSF55729">
    <property type="entry name" value="Acyl-CoA N-acyltransferases (Nat)"/>
    <property type="match status" value="1"/>
</dbReference>
<gene>
    <name evidence="2" type="ORF">JOC86_004353</name>
</gene>
<dbReference type="PROSITE" id="PS51186">
    <property type="entry name" value="GNAT"/>
    <property type="match status" value="1"/>
</dbReference>
<dbReference type="EMBL" id="JAFBDZ010000005">
    <property type="protein sequence ID" value="MBM7587779.1"/>
    <property type="molecule type" value="Genomic_DNA"/>
</dbReference>
<sequence>MFSPVTNIEELAGFLAKLNGQPKHHIGYCGVTKKEIMNVLQNDFSDDPLEDSFFLVKEEGEIVGAIGFDIDHDDRSAEVWGPFISKADGWEEIAMKLWMGSEPNRKSLNELHFFVNHQNERVSGFIKSLRARKKGEHKTFKINARQFSGASSEEIEELPTALNQAFIQLHNKVFPETYYTGEDILGRINQYNKVLALKGSHKELIGYVYVEIQPDQNEASLEYVAVTSSKRKFGYGTKLITAALETIFAYPSIKEVSICVNTDLSGAIRLYKRAGFYQIHSLLHYQLSF</sequence>
<keyword evidence="3" id="KW-1185">Reference proteome</keyword>
<comment type="caution">
    <text evidence="2">The sequence shown here is derived from an EMBL/GenBank/DDBJ whole genome shotgun (WGS) entry which is preliminary data.</text>
</comment>
<dbReference type="PANTHER" id="PTHR43415:SF3">
    <property type="entry name" value="GNAT-FAMILY ACETYLTRANSFERASE"/>
    <property type="match status" value="1"/>
</dbReference>
<reference evidence="2 3" key="1">
    <citation type="submission" date="2021-01" db="EMBL/GenBank/DDBJ databases">
        <title>Genomic Encyclopedia of Type Strains, Phase IV (KMG-IV): sequencing the most valuable type-strain genomes for metagenomic binning, comparative biology and taxonomic classification.</title>
        <authorList>
            <person name="Goeker M."/>
        </authorList>
    </citation>
    <scope>NUCLEOTIDE SEQUENCE [LARGE SCALE GENOMIC DNA]</scope>
    <source>
        <strain evidence="2 3">DSM 24834</strain>
    </source>
</reference>
<name>A0ABS2NJ30_9BACI</name>
<proteinExistence type="predicted"/>
<dbReference type="Proteomes" id="UP001646157">
    <property type="component" value="Unassembled WGS sequence"/>
</dbReference>
<dbReference type="CDD" id="cd04301">
    <property type="entry name" value="NAT_SF"/>
    <property type="match status" value="1"/>
</dbReference>
<dbReference type="PANTHER" id="PTHR43415">
    <property type="entry name" value="SPERMIDINE N(1)-ACETYLTRANSFERASE"/>
    <property type="match status" value="1"/>
</dbReference>
<dbReference type="InterPro" id="IPR016181">
    <property type="entry name" value="Acyl_CoA_acyltransferase"/>
</dbReference>
<dbReference type="InterPro" id="IPR000182">
    <property type="entry name" value="GNAT_dom"/>
</dbReference>
<accession>A0ABS2NJ30</accession>